<dbReference type="RefSeq" id="WP_058861635.1">
    <property type="nucleotide sequence ID" value="NZ_LPXO01000003.1"/>
</dbReference>
<keyword evidence="1" id="KW-1133">Transmembrane helix</keyword>
<protein>
    <submittedName>
        <fullName evidence="2">Uncharacterized protein</fullName>
    </submittedName>
</protein>
<name>A0A0W7WMA5_9RHOB</name>
<feature type="transmembrane region" description="Helical" evidence="1">
    <location>
        <begin position="12"/>
        <end position="35"/>
    </location>
</feature>
<dbReference type="Proteomes" id="UP000054396">
    <property type="component" value="Unassembled WGS sequence"/>
</dbReference>
<dbReference type="OrthoDB" id="7406133at2"/>
<sequence length="201" mass="22300">MWTWMQENAAVLGVVLNAAMLLVWMAYLQLIFASFRKANRAVIHIASAVEQESDARCLVTNMGSDTVYLLGIKVDLRRDGNTLTTVVSDRVDDEAPLGGDLRARTNQGPLEGGEVLDIGSFRKICERAARQADETFEPKDGDSVEITVVVAAQQAHRLMGGYKRFEIMQEGEQLRFRSNDVLTRQIGSAMRRRSLARAIAA</sequence>
<accession>A0A0W7WMA5</accession>
<evidence type="ECO:0000313" key="3">
    <source>
        <dbReference type="Proteomes" id="UP000054396"/>
    </source>
</evidence>
<dbReference type="AlphaFoldDB" id="A0A0W7WMA5"/>
<keyword evidence="3" id="KW-1185">Reference proteome</keyword>
<keyword evidence="1" id="KW-0812">Transmembrane</keyword>
<dbReference type="EMBL" id="LPXO01000003">
    <property type="protein sequence ID" value="KUF11690.1"/>
    <property type="molecule type" value="Genomic_DNA"/>
</dbReference>
<evidence type="ECO:0000256" key="1">
    <source>
        <dbReference type="SAM" id="Phobius"/>
    </source>
</evidence>
<keyword evidence="1" id="KW-0472">Membrane</keyword>
<proteinExistence type="predicted"/>
<comment type="caution">
    <text evidence="2">The sequence shown here is derived from an EMBL/GenBank/DDBJ whole genome shotgun (WGS) entry which is preliminary data.</text>
</comment>
<organism evidence="2 3">
    <name type="scientific">Pseudoponticoccus marisrubri</name>
    <dbReference type="NCBI Taxonomy" id="1685382"/>
    <lineage>
        <taxon>Bacteria</taxon>
        <taxon>Pseudomonadati</taxon>
        <taxon>Pseudomonadota</taxon>
        <taxon>Alphaproteobacteria</taxon>
        <taxon>Rhodobacterales</taxon>
        <taxon>Roseobacteraceae</taxon>
        <taxon>Pseudoponticoccus</taxon>
    </lineage>
</organism>
<reference evidence="2 3" key="1">
    <citation type="submission" date="2015-12" db="EMBL/GenBank/DDBJ databases">
        <authorList>
            <person name="Shamseldin A."/>
            <person name="Moawad H."/>
            <person name="Abd El-Rahim W.M."/>
            <person name="Sadowsky M.J."/>
        </authorList>
    </citation>
    <scope>NUCLEOTIDE SEQUENCE [LARGE SCALE GENOMIC DNA]</scope>
    <source>
        <strain evidence="2 3">SJ5A-1</strain>
    </source>
</reference>
<gene>
    <name evidence="2" type="ORF">AVJ23_07355</name>
</gene>
<evidence type="ECO:0000313" key="2">
    <source>
        <dbReference type="EMBL" id="KUF11690.1"/>
    </source>
</evidence>